<dbReference type="InterPro" id="IPR006094">
    <property type="entry name" value="Oxid_FAD_bind_N"/>
</dbReference>
<evidence type="ECO:0000259" key="1">
    <source>
        <dbReference type="Pfam" id="PF01565"/>
    </source>
</evidence>
<dbReference type="InterPro" id="IPR016169">
    <property type="entry name" value="FAD-bd_PCMH_sub2"/>
</dbReference>
<dbReference type="Proteomes" id="UP000298416">
    <property type="component" value="Unassembled WGS sequence"/>
</dbReference>
<dbReference type="InterPro" id="IPR043502">
    <property type="entry name" value="DNA/RNA_pol_sf"/>
</dbReference>
<dbReference type="PANTHER" id="PTHR11439">
    <property type="entry name" value="GAG-POL-RELATED RETROTRANSPOSON"/>
    <property type="match status" value="1"/>
</dbReference>
<dbReference type="Gene3D" id="3.30.465.10">
    <property type="match status" value="1"/>
</dbReference>
<dbReference type="AlphaFoldDB" id="A0A8X8W0X8"/>
<keyword evidence="3" id="KW-1185">Reference proteome</keyword>
<dbReference type="SUPFAM" id="SSF56176">
    <property type="entry name" value="FAD-binding/transporter-associated domain-like"/>
    <property type="match status" value="1"/>
</dbReference>
<protein>
    <recommendedName>
        <fullName evidence="1">FAD linked oxidase N-terminal domain-containing protein</fullName>
    </recommendedName>
</protein>
<sequence length="226" mass="24755">MDSSKTLQQDEGEPLSDPTAYRRLIGRLVYLCITIPDIAFAVNKLSQFVSKPCPGHMLAAERVLKYLKSTLGHGLFYSAKADLSLSIFSYADWAAYPDTRRSISGFCLFLGSSLISWRSKKQHTVSRSSSEVDKGSNCLFDDLRFDGCVIRNNIVFLERNDPCLYRAGSGYPFNRLGLQTANKGFSGLEFTAGIPGTVGGATYMNAGANGQKLYVGDSHRNSGTPH</sequence>
<dbReference type="Pfam" id="PF01565">
    <property type="entry name" value="FAD_binding_4"/>
    <property type="match status" value="1"/>
</dbReference>
<reference evidence="2" key="2">
    <citation type="submission" date="2020-08" db="EMBL/GenBank/DDBJ databases">
        <title>Plant Genome Project.</title>
        <authorList>
            <person name="Zhang R.-G."/>
        </authorList>
    </citation>
    <scope>NUCLEOTIDE SEQUENCE</scope>
    <source>
        <strain evidence="2">Huo1</strain>
        <tissue evidence="2">Leaf</tissue>
    </source>
</reference>
<dbReference type="SUPFAM" id="SSF56672">
    <property type="entry name" value="DNA/RNA polymerases"/>
    <property type="match status" value="1"/>
</dbReference>
<organism evidence="2">
    <name type="scientific">Salvia splendens</name>
    <name type="common">Scarlet sage</name>
    <dbReference type="NCBI Taxonomy" id="180675"/>
    <lineage>
        <taxon>Eukaryota</taxon>
        <taxon>Viridiplantae</taxon>
        <taxon>Streptophyta</taxon>
        <taxon>Embryophyta</taxon>
        <taxon>Tracheophyta</taxon>
        <taxon>Spermatophyta</taxon>
        <taxon>Magnoliopsida</taxon>
        <taxon>eudicotyledons</taxon>
        <taxon>Gunneridae</taxon>
        <taxon>Pentapetalae</taxon>
        <taxon>asterids</taxon>
        <taxon>lamiids</taxon>
        <taxon>Lamiales</taxon>
        <taxon>Lamiaceae</taxon>
        <taxon>Nepetoideae</taxon>
        <taxon>Mentheae</taxon>
        <taxon>Salviinae</taxon>
        <taxon>Salvia</taxon>
        <taxon>Salvia subgen. Calosphace</taxon>
        <taxon>core Calosphace</taxon>
    </lineage>
</organism>
<evidence type="ECO:0000313" key="2">
    <source>
        <dbReference type="EMBL" id="KAG6385899.1"/>
    </source>
</evidence>
<dbReference type="InterPro" id="IPR036318">
    <property type="entry name" value="FAD-bd_PCMH-like_sf"/>
</dbReference>
<evidence type="ECO:0000313" key="3">
    <source>
        <dbReference type="Proteomes" id="UP000298416"/>
    </source>
</evidence>
<gene>
    <name evidence="2" type="ORF">SASPL_154782</name>
</gene>
<dbReference type="CDD" id="cd09272">
    <property type="entry name" value="RNase_HI_RT_Ty1"/>
    <property type="match status" value="1"/>
</dbReference>
<proteinExistence type="predicted"/>
<dbReference type="GO" id="GO:0050660">
    <property type="term" value="F:flavin adenine dinucleotide binding"/>
    <property type="evidence" value="ECO:0007669"/>
    <property type="project" value="InterPro"/>
</dbReference>
<reference evidence="2" key="1">
    <citation type="submission" date="2018-01" db="EMBL/GenBank/DDBJ databases">
        <authorList>
            <person name="Mao J.F."/>
        </authorList>
    </citation>
    <scope>NUCLEOTIDE SEQUENCE</scope>
    <source>
        <strain evidence="2">Huo1</strain>
        <tissue evidence="2">Leaf</tissue>
    </source>
</reference>
<feature type="domain" description="FAD linked oxidase N-terminal" evidence="1">
    <location>
        <begin position="135"/>
        <end position="214"/>
    </location>
</feature>
<accession>A0A8X8W0X8</accession>
<dbReference type="EMBL" id="PNBA02000022">
    <property type="protein sequence ID" value="KAG6385899.1"/>
    <property type="molecule type" value="Genomic_DNA"/>
</dbReference>
<name>A0A8X8W0X8_SALSN</name>
<comment type="caution">
    <text evidence="2">The sequence shown here is derived from an EMBL/GenBank/DDBJ whole genome shotgun (WGS) entry which is preliminary data.</text>
</comment>
<dbReference type="PANTHER" id="PTHR11439:SF498">
    <property type="entry name" value="DNAK FAMILY PROTEIN"/>
    <property type="match status" value="1"/>
</dbReference>